<evidence type="ECO:0000313" key="1">
    <source>
        <dbReference type="EMBL" id="DAF94680.1"/>
    </source>
</evidence>
<protein>
    <submittedName>
        <fullName evidence="1">Uncharacterized protein</fullName>
    </submittedName>
</protein>
<proteinExistence type="predicted"/>
<sequence length="117" mass="13402">MRDWRTFLELVEQLPQGSHYWASVIDDDDIAQYAMEHQDHDVAHRPGLREWDPIREQLAVIENRLIQLVAVGSQGQVGLDPAPYPETARERLGKTRLNAKRDRILSQLVGARYDDGG</sequence>
<organism evidence="1">
    <name type="scientific">Siphoviridae sp. ctvph17</name>
    <dbReference type="NCBI Taxonomy" id="2825724"/>
    <lineage>
        <taxon>Viruses</taxon>
        <taxon>Duplodnaviria</taxon>
        <taxon>Heunggongvirae</taxon>
        <taxon>Uroviricota</taxon>
        <taxon>Caudoviricetes</taxon>
    </lineage>
</organism>
<dbReference type="EMBL" id="BK016095">
    <property type="protein sequence ID" value="DAF94680.1"/>
    <property type="molecule type" value="Genomic_DNA"/>
</dbReference>
<name>A0A8S5UJM1_9CAUD</name>
<accession>A0A8S5UJM1</accession>
<reference evidence="1" key="1">
    <citation type="journal article" date="2021" name="Proc. Natl. Acad. Sci. U.S.A.">
        <title>A Catalog of Tens of Thousands of Viruses from Human Metagenomes Reveals Hidden Associations with Chronic Diseases.</title>
        <authorList>
            <person name="Tisza M.J."/>
            <person name="Buck C.B."/>
        </authorList>
    </citation>
    <scope>NUCLEOTIDE SEQUENCE</scope>
    <source>
        <strain evidence="1">Ctvph17</strain>
    </source>
</reference>